<organism evidence="2 3">
    <name type="scientific">Ferroacidibacillus organovorans</name>
    <dbReference type="NCBI Taxonomy" id="1765683"/>
    <lineage>
        <taxon>Bacteria</taxon>
        <taxon>Bacillati</taxon>
        <taxon>Bacillota</taxon>
        <taxon>Bacilli</taxon>
        <taxon>Bacillales</taxon>
        <taxon>Alicyclobacillaceae</taxon>
        <taxon>Ferroacidibacillus</taxon>
    </lineage>
</organism>
<keyword evidence="3" id="KW-1185">Reference proteome</keyword>
<name>A0A101XSV9_9BACL</name>
<dbReference type="Gene3D" id="3.40.50.1110">
    <property type="entry name" value="SGNH hydrolase"/>
    <property type="match status" value="1"/>
</dbReference>
<gene>
    <name evidence="2" type="ORF">ATW55_08670</name>
</gene>
<dbReference type="EMBL" id="LPVJ01000009">
    <property type="protein sequence ID" value="KUO96870.1"/>
    <property type="molecule type" value="Genomic_DNA"/>
</dbReference>
<protein>
    <recommendedName>
        <fullName evidence="1">SGNH hydrolase-type esterase domain-containing protein</fullName>
    </recommendedName>
</protein>
<reference evidence="2 3" key="1">
    <citation type="submission" date="2015-12" db="EMBL/GenBank/DDBJ databases">
        <title>Draft genome sequence of Acidibacillus ferrooxidans ITV001, isolated from a chalcopyrite acid mine drainage site in Brazil.</title>
        <authorList>
            <person name="Dall'Agnol H."/>
            <person name="Nancucheo I."/>
            <person name="Johnson B."/>
            <person name="Oliveira R."/>
            <person name="Leite L."/>
            <person name="Pylro V."/>
            <person name="Nunes G.L."/>
            <person name="Tzotzos G."/>
            <person name="Fernandes G.R."/>
            <person name="Dutra J."/>
            <person name="Orellana S.C."/>
            <person name="Oliveira G."/>
        </authorList>
    </citation>
    <scope>NUCLEOTIDE SEQUENCE [LARGE SCALE GENOMIC DNA]</scope>
    <source>
        <strain evidence="3">ITV01</strain>
    </source>
</reference>
<comment type="caution">
    <text evidence="2">The sequence shown here is derived from an EMBL/GenBank/DDBJ whole genome shotgun (WGS) entry which is preliminary data.</text>
</comment>
<proteinExistence type="predicted"/>
<dbReference type="InterPro" id="IPR013830">
    <property type="entry name" value="SGNH_hydro"/>
</dbReference>
<dbReference type="Proteomes" id="UP000053557">
    <property type="component" value="Unassembled WGS sequence"/>
</dbReference>
<accession>A0A101XSV9</accession>
<dbReference type="CDD" id="cd00229">
    <property type="entry name" value="SGNH_hydrolase"/>
    <property type="match status" value="1"/>
</dbReference>
<dbReference type="InterPro" id="IPR036514">
    <property type="entry name" value="SGNH_hydro_sf"/>
</dbReference>
<evidence type="ECO:0000313" key="2">
    <source>
        <dbReference type="EMBL" id="KUO96870.1"/>
    </source>
</evidence>
<evidence type="ECO:0000313" key="3">
    <source>
        <dbReference type="Proteomes" id="UP000053557"/>
    </source>
</evidence>
<sequence>MRILRNNNPRRRLTHAVRLGGFLLGAWFALIPAVASHTVHATVHKRDSSEPAMRVMIVGSSVADGWKDSGGGYLWRTFDRLHHTFALPIDWINRAVPGAPATSLQPQYTGWLDSAHPQIVVLAWGGLDDAHAGTPVPLFASLIRQQIADALRHGSAVFMVTTPISRASYTQYPVLQQAYMTAEVNVARSFISPRVFVFNVFDQMKRYLALHHLTYVPFMADGWHPNTAGHKLAASILLRDIFHNHRLRALFSQWDGSLAPLDTNVSQGNPSAPPTNPVGS</sequence>
<dbReference type="OrthoDB" id="2373265at2"/>
<feature type="domain" description="SGNH hydrolase-type esterase" evidence="1">
    <location>
        <begin position="58"/>
        <end position="232"/>
    </location>
</feature>
<dbReference type="RefSeq" id="WP_067712899.1">
    <property type="nucleotide sequence ID" value="NZ_LPVJ01000009.1"/>
</dbReference>
<dbReference type="SUPFAM" id="SSF52266">
    <property type="entry name" value="SGNH hydrolase"/>
    <property type="match status" value="1"/>
</dbReference>
<evidence type="ECO:0000259" key="1">
    <source>
        <dbReference type="Pfam" id="PF13472"/>
    </source>
</evidence>
<dbReference type="AlphaFoldDB" id="A0A101XSV9"/>
<dbReference type="Pfam" id="PF13472">
    <property type="entry name" value="Lipase_GDSL_2"/>
    <property type="match status" value="1"/>
</dbReference>